<gene>
    <name evidence="1" type="ORF">GGQ73_003765</name>
</gene>
<evidence type="ECO:0000313" key="2">
    <source>
        <dbReference type="Proteomes" id="UP000565286"/>
    </source>
</evidence>
<organism evidence="1 2">
    <name type="scientific">Rhizobium skierniewicense</name>
    <dbReference type="NCBI Taxonomy" id="984260"/>
    <lineage>
        <taxon>Bacteria</taxon>
        <taxon>Pseudomonadati</taxon>
        <taxon>Pseudomonadota</taxon>
        <taxon>Alphaproteobacteria</taxon>
        <taxon>Hyphomicrobiales</taxon>
        <taxon>Rhizobiaceae</taxon>
        <taxon>Rhizobium/Agrobacterium group</taxon>
        <taxon>Rhizobium</taxon>
    </lineage>
</organism>
<proteinExistence type="predicted"/>
<reference evidence="1 2" key="1">
    <citation type="submission" date="2020-08" db="EMBL/GenBank/DDBJ databases">
        <title>Genomic Encyclopedia of Type Strains, Phase IV (KMG-IV): sequencing the most valuable type-strain genomes for metagenomic binning, comparative biology and taxonomic classification.</title>
        <authorList>
            <person name="Goeker M."/>
        </authorList>
    </citation>
    <scope>NUCLEOTIDE SEQUENCE [LARGE SCALE GENOMIC DNA]</scope>
    <source>
        <strain evidence="1 2">DSM 26438</strain>
    </source>
</reference>
<dbReference type="Proteomes" id="UP000565286">
    <property type="component" value="Unassembled WGS sequence"/>
</dbReference>
<dbReference type="EMBL" id="JACIDV010000012">
    <property type="protein sequence ID" value="MBB3947794.1"/>
    <property type="molecule type" value="Genomic_DNA"/>
</dbReference>
<accession>A0A7W6G3Q0</accession>
<comment type="caution">
    <text evidence="1">The sequence shown here is derived from an EMBL/GenBank/DDBJ whole genome shotgun (WGS) entry which is preliminary data.</text>
</comment>
<dbReference type="AlphaFoldDB" id="A0A7W6G3Q0"/>
<sequence length="29" mass="3313">MNTSLKNIWKRNRHAAHDIKVIANIPAVT</sequence>
<protein>
    <submittedName>
        <fullName evidence="1">Uncharacterized protein</fullName>
    </submittedName>
</protein>
<evidence type="ECO:0000313" key="1">
    <source>
        <dbReference type="EMBL" id="MBB3947794.1"/>
    </source>
</evidence>
<name>A0A7W6G3Q0_9HYPH</name>
<keyword evidence="2" id="KW-1185">Reference proteome</keyword>